<evidence type="ECO:0000256" key="2">
    <source>
        <dbReference type="ARBA" id="ARBA00010878"/>
    </source>
</evidence>
<comment type="subcellular location">
    <subcellularLocation>
        <location evidence="1">Nucleus</location>
        <location evidence="1">Nucleolus</location>
    </subcellularLocation>
</comment>
<sequence>MVKPLHFKGDKKVKKRKRVADPSDDADTPASKALTTTNAAENDAAAAEEDDSWVNADAPSDISGPIVVVLPTKPITFLACDAIGKVFCSEVENCVDGKAETAEPHDVRQVWVASRVAGTENLSLKGHHGRYLSVSKQGILSATATAISPSESLLALPAPSPTDTSSSAPSTFALQTTNSTYLGTTSTSSTPEIRGDATELSADGTTTFHIRMQARFKPRNKVAKAEKAAEKITRKELEAMVGRKLEDSEVRILKRAKKEGDFYERLLDFKVKGSHDKYA</sequence>
<dbReference type="AlphaFoldDB" id="A0A2V1DC03"/>
<dbReference type="GO" id="GO:0071013">
    <property type="term" value="C:catalytic step 2 spliceosome"/>
    <property type="evidence" value="ECO:0007669"/>
    <property type="project" value="TreeGrafter"/>
</dbReference>
<evidence type="ECO:0000313" key="5">
    <source>
        <dbReference type="EMBL" id="PVH94739.1"/>
    </source>
</evidence>
<comment type="similarity">
    <text evidence="2">Belongs to the FRG1 family.</text>
</comment>
<dbReference type="Pfam" id="PF06229">
    <property type="entry name" value="FRG1"/>
    <property type="match status" value="1"/>
</dbReference>
<feature type="region of interest" description="Disordered" evidence="4">
    <location>
        <begin position="1"/>
        <end position="56"/>
    </location>
</feature>
<protein>
    <recommendedName>
        <fullName evidence="7">Actin-crosslinking protein</fullName>
    </recommendedName>
</protein>
<evidence type="ECO:0000256" key="4">
    <source>
        <dbReference type="SAM" id="MobiDB-lite"/>
    </source>
</evidence>
<dbReference type="SUPFAM" id="SSF50405">
    <property type="entry name" value="Actin-crosslinking proteins"/>
    <property type="match status" value="1"/>
</dbReference>
<dbReference type="InterPro" id="IPR008999">
    <property type="entry name" value="Actin-crosslinking"/>
</dbReference>
<keyword evidence="6" id="KW-1185">Reference proteome</keyword>
<dbReference type="PANTHER" id="PTHR12928">
    <property type="entry name" value="FRG1 PROTEIN"/>
    <property type="match status" value="1"/>
</dbReference>
<dbReference type="Gene3D" id="2.80.10.50">
    <property type="match status" value="1"/>
</dbReference>
<dbReference type="Proteomes" id="UP000244855">
    <property type="component" value="Unassembled WGS sequence"/>
</dbReference>
<dbReference type="OrthoDB" id="5539371at2759"/>
<keyword evidence="3" id="KW-0539">Nucleus</keyword>
<dbReference type="PANTHER" id="PTHR12928:SF0">
    <property type="entry name" value="FSHD REGION GENE 1"/>
    <property type="match status" value="1"/>
</dbReference>
<evidence type="ECO:0000313" key="6">
    <source>
        <dbReference type="Proteomes" id="UP000244855"/>
    </source>
</evidence>
<dbReference type="InterPro" id="IPR010414">
    <property type="entry name" value="FRG1"/>
</dbReference>
<proteinExistence type="inferred from homology"/>
<dbReference type="STRING" id="97972.A0A2V1DC03"/>
<feature type="compositionally biased region" description="Basic residues" evidence="4">
    <location>
        <begin position="1"/>
        <end position="18"/>
    </location>
</feature>
<accession>A0A2V1DC03</accession>
<dbReference type="CDD" id="cd23339">
    <property type="entry name" value="beta-trefoil_FSCN_fungal_FRG1-like"/>
    <property type="match status" value="1"/>
</dbReference>
<evidence type="ECO:0000256" key="1">
    <source>
        <dbReference type="ARBA" id="ARBA00004604"/>
    </source>
</evidence>
<dbReference type="GO" id="GO:0051015">
    <property type="term" value="F:actin filament binding"/>
    <property type="evidence" value="ECO:0007669"/>
    <property type="project" value="TreeGrafter"/>
</dbReference>
<evidence type="ECO:0000256" key="3">
    <source>
        <dbReference type="ARBA" id="ARBA00023242"/>
    </source>
</evidence>
<dbReference type="GO" id="GO:0005730">
    <property type="term" value="C:nucleolus"/>
    <property type="evidence" value="ECO:0007669"/>
    <property type="project" value="UniProtKB-SubCell"/>
</dbReference>
<organism evidence="5 6">
    <name type="scientific">Periconia macrospinosa</name>
    <dbReference type="NCBI Taxonomy" id="97972"/>
    <lineage>
        <taxon>Eukaryota</taxon>
        <taxon>Fungi</taxon>
        <taxon>Dikarya</taxon>
        <taxon>Ascomycota</taxon>
        <taxon>Pezizomycotina</taxon>
        <taxon>Dothideomycetes</taxon>
        <taxon>Pleosporomycetidae</taxon>
        <taxon>Pleosporales</taxon>
        <taxon>Massarineae</taxon>
        <taxon>Periconiaceae</taxon>
        <taxon>Periconia</taxon>
    </lineage>
</organism>
<dbReference type="EMBL" id="KZ805522">
    <property type="protein sequence ID" value="PVH94739.1"/>
    <property type="molecule type" value="Genomic_DNA"/>
</dbReference>
<feature type="compositionally biased region" description="Low complexity" evidence="4">
    <location>
        <begin position="28"/>
        <end position="45"/>
    </location>
</feature>
<name>A0A2V1DC03_9PLEO</name>
<gene>
    <name evidence="5" type="ORF">DM02DRAFT_618399</name>
</gene>
<evidence type="ECO:0008006" key="7">
    <source>
        <dbReference type="Google" id="ProtNLM"/>
    </source>
</evidence>
<reference evidence="5 6" key="1">
    <citation type="journal article" date="2018" name="Sci. Rep.">
        <title>Comparative genomics provides insights into the lifestyle and reveals functional heterogeneity of dark septate endophytic fungi.</title>
        <authorList>
            <person name="Knapp D.G."/>
            <person name="Nemeth J.B."/>
            <person name="Barry K."/>
            <person name="Hainaut M."/>
            <person name="Henrissat B."/>
            <person name="Johnson J."/>
            <person name="Kuo A."/>
            <person name="Lim J.H.P."/>
            <person name="Lipzen A."/>
            <person name="Nolan M."/>
            <person name="Ohm R.A."/>
            <person name="Tamas L."/>
            <person name="Grigoriev I.V."/>
            <person name="Spatafora J.W."/>
            <person name="Nagy L.G."/>
            <person name="Kovacs G.M."/>
        </authorList>
    </citation>
    <scope>NUCLEOTIDE SEQUENCE [LARGE SCALE GENOMIC DNA]</scope>
    <source>
        <strain evidence="5 6">DSE2036</strain>
    </source>
</reference>